<keyword evidence="3 4" id="KW-0443">Lipid metabolism</keyword>
<evidence type="ECO:0000313" key="8">
    <source>
        <dbReference type="EMBL" id="CAL0329509.1"/>
    </source>
</evidence>
<evidence type="ECO:0000256" key="5">
    <source>
        <dbReference type="RuleBase" id="RU361262"/>
    </source>
</evidence>
<feature type="active site" description="Nucleophile" evidence="4">
    <location>
        <position position="78"/>
    </location>
</feature>
<dbReference type="SUPFAM" id="SSF52151">
    <property type="entry name" value="FabD/lysophospholipase-like"/>
    <property type="match status" value="1"/>
</dbReference>
<dbReference type="GO" id="GO:0004620">
    <property type="term" value="F:phospholipase activity"/>
    <property type="evidence" value="ECO:0007669"/>
    <property type="project" value="TreeGrafter"/>
</dbReference>
<dbReference type="PANTHER" id="PTHR32176:SF33">
    <property type="entry name" value="PATATIN"/>
    <property type="match status" value="1"/>
</dbReference>
<evidence type="ECO:0000313" key="9">
    <source>
        <dbReference type="Proteomes" id="UP001497480"/>
    </source>
</evidence>
<feature type="signal peptide" evidence="6">
    <location>
        <begin position="1"/>
        <end position="18"/>
    </location>
</feature>
<comment type="caution">
    <text evidence="8">The sequence shown here is derived from an EMBL/GenBank/DDBJ whole genome shotgun (WGS) entry which is preliminary data.</text>
</comment>
<feature type="short sequence motif" description="DGA/G" evidence="4">
    <location>
        <begin position="216"/>
        <end position="218"/>
    </location>
</feature>
<dbReference type="InterPro" id="IPR016035">
    <property type="entry name" value="Acyl_Trfase/lysoPLipase"/>
</dbReference>
<feature type="short sequence motif" description="GXGXXG" evidence="4">
    <location>
        <begin position="39"/>
        <end position="44"/>
    </location>
</feature>
<dbReference type="Pfam" id="PF01734">
    <property type="entry name" value="Patatin"/>
    <property type="match status" value="1"/>
</dbReference>
<dbReference type="InterPro" id="IPR002641">
    <property type="entry name" value="PNPLA_dom"/>
</dbReference>
<dbReference type="FunFam" id="3.40.1090.10:FF:000061">
    <property type="entry name" value="Patatin"/>
    <property type="match status" value="1"/>
</dbReference>
<dbReference type="EMBL" id="CAXHTB010000022">
    <property type="protein sequence ID" value="CAL0329509.1"/>
    <property type="molecule type" value="Genomic_DNA"/>
</dbReference>
<gene>
    <name evidence="8" type="ORF">LLUT_LOCUS30569</name>
</gene>
<comment type="domain">
    <text evidence="5">The nitrogen atoms of the two glycine residues in the GGXR motif define the oxyanion hole, and stabilize the oxyanion that forms during the nucleophilic attack by the catalytic serine during substrate cleavage.</text>
</comment>
<evidence type="ECO:0000256" key="1">
    <source>
        <dbReference type="ARBA" id="ARBA00010240"/>
    </source>
</evidence>
<name>A0AAV1Y675_LUPLU</name>
<comment type="similarity">
    <text evidence="1 5">Belongs to the patatin family.</text>
</comment>
<protein>
    <recommendedName>
        <fullName evidence="5">Patatin</fullName>
        <ecNumber evidence="5">3.1.1.-</ecNumber>
    </recommendedName>
</protein>
<evidence type="ECO:0000256" key="3">
    <source>
        <dbReference type="ARBA" id="ARBA00023098"/>
    </source>
</evidence>
<dbReference type="GO" id="GO:0016042">
    <property type="term" value="P:lipid catabolic process"/>
    <property type="evidence" value="ECO:0007669"/>
    <property type="project" value="UniProtKB-UniRule"/>
</dbReference>
<dbReference type="Proteomes" id="UP001497480">
    <property type="component" value="Unassembled WGS sequence"/>
</dbReference>
<proteinExistence type="inferred from homology"/>
<evidence type="ECO:0000256" key="4">
    <source>
        <dbReference type="PROSITE-ProRule" id="PRU01161"/>
    </source>
</evidence>
<keyword evidence="2 4" id="KW-0442">Lipid degradation</keyword>
<comment type="function">
    <text evidence="5">Lipolytic acyl hydrolase (LAH).</text>
</comment>
<evidence type="ECO:0000256" key="6">
    <source>
        <dbReference type="SAM" id="SignalP"/>
    </source>
</evidence>
<feature type="chain" id="PRO_5043640207" description="Patatin" evidence="6">
    <location>
        <begin position="19"/>
        <end position="414"/>
    </location>
</feature>
<keyword evidence="6" id="KW-0732">Signal</keyword>
<sequence length="414" mass="45992">MAAFLLFVFVFTTHLISGFSTQLPPPNYGNTITILSIDGGGIRGIVPAVILQHLENALQVYDQDATLANYFDVIAGTSTGGLMTSLLTTPEPDTNQPLYTASKIIQFYKELGPHIFNETSGWNPTYPGPKYDGKFLHNIAREILKDARLEDTLTNVVIPTFDLKTLHPVIFSKFKVNKVPSLNAKLSDISIGTSAAPTYLPPYYFKNGDTEFNLVDGGVAATNPAMAAVSEVIQELKKKSRRFRRNTKIVLLSIGCGVKKAEGYDANVADQWSQGFWVQSGLSGAIYDYAAKDMTEYNLATVFPGLQSSNNYLRIQDYNLDPSMDALDNATQINMDNLERVGQKLLNEPVLRMNVTTFVPEKDKNEISNAEALERLAEILHKEKQVRLKNKLMEKRGRPFIQNDAIPLGRSWSS</sequence>
<accession>A0AAV1Y675</accession>
<feature type="active site" description="Proton acceptor" evidence="4">
    <location>
        <position position="216"/>
    </location>
</feature>
<evidence type="ECO:0000259" key="7">
    <source>
        <dbReference type="PROSITE" id="PS51635"/>
    </source>
</evidence>
<dbReference type="GO" id="GO:0047372">
    <property type="term" value="F:monoacylglycerol lipase activity"/>
    <property type="evidence" value="ECO:0007669"/>
    <property type="project" value="TreeGrafter"/>
</dbReference>
<dbReference type="AlphaFoldDB" id="A0AAV1Y675"/>
<reference evidence="8 9" key="1">
    <citation type="submission" date="2024-03" db="EMBL/GenBank/DDBJ databases">
        <authorList>
            <person name="Martinez-Hernandez J."/>
        </authorList>
    </citation>
    <scope>NUCLEOTIDE SEQUENCE [LARGE SCALE GENOMIC DNA]</scope>
</reference>
<organism evidence="8 9">
    <name type="scientific">Lupinus luteus</name>
    <name type="common">European yellow lupine</name>
    <dbReference type="NCBI Taxonomy" id="3873"/>
    <lineage>
        <taxon>Eukaryota</taxon>
        <taxon>Viridiplantae</taxon>
        <taxon>Streptophyta</taxon>
        <taxon>Embryophyta</taxon>
        <taxon>Tracheophyta</taxon>
        <taxon>Spermatophyta</taxon>
        <taxon>Magnoliopsida</taxon>
        <taxon>eudicotyledons</taxon>
        <taxon>Gunneridae</taxon>
        <taxon>Pentapetalae</taxon>
        <taxon>rosids</taxon>
        <taxon>fabids</taxon>
        <taxon>Fabales</taxon>
        <taxon>Fabaceae</taxon>
        <taxon>Papilionoideae</taxon>
        <taxon>50 kb inversion clade</taxon>
        <taxon>genistoids sensu lato</taxon>
        <taxon>core genistoids</taxon>
        <taxon>Genisteae</taxon>
        <taxon>Lupinus</taxon>
    </lineage>
</organism>
<dbReference type="PROSITE" id="PS51635">
    <property type="entry name" value="PNPLA"/>
    <property type="match status" value="1"/>
</dbReference>
<dbReference type="PANTHER" id="PTHR32176">
    <property type="entry name" value="XYLOSE ISOMERASE"/>
    <property type="match status" value="1"/>
</dbReference>
<dbReference type="EC" id="3.1.1.-" evidence="5"/>
<keyword evidence="4 5" id="KW-0378">Hydrolase</keyword>
<keyword evidence="9" id="KW-1185">Reference proteome</keyword>
<feature type="short sequence motif" description="GXSXG" evidence="4">
    <location>
        <begin position="76"/>
        <end position="80"/>
    </location>
</feature>
<dbReference type="Gene3D" id="3.40.1090.10">
    <property type="entry name" value="Cytosolic phospholipase A2 catalytic domain"/>
    <property type="match status" value="1"/>
</dbReference>
<evidence type="ECO:0000256" key="2">
    <source>
        <dbReference type="ARBA" id="ARBA00022963"/>
    </source>
</evidence>
<feature type="domain" description="PNPLA" evidence="7">
    <location>
        <begin position="35"/>
        <end position="229"/>
    </location>
</feature>